<name>A0AAJ0DJ05_9PEZI</name>
<keyword evidence="5 8" id="KW-0274">FAD</keyword>
<dbReference type="Gene3D" id="3.40.50.80">
    <property type="entry name" value="Nucleotide-binding domain of ferredoxin-NADP reductase (FNR) module"/>
    <property type="match status" value="1"/>
</dbReference>
<reference evidence="11" key="1">
    <citation type="submission" date="2023-04" db="EMBL/GenBank/DDBJ databases">
        <title>Black Yeasts Isolated from many extreme environments.</title>
        <authorList>
            <person name="Coleine C."/>
            <person name="Stajich J.E."/>
            <person name="Selbmann L."/>
        </authorList>
    </citation>
    <scope>NUCLEOTIDE SEQUENCE</scope>
    <source>
        <strain evidence="11">CCFEE 5312</strain>
    </source>
</reference>
<accession>A0AAJ0DJ05</accession>
<dbReference type="AlphaFoldDB" id="A0AAJ0DJ05"/>
<dbReference type="InterPro" id="IPR017938">
    <property type="entry name" value="Riboflavin_synthase-like_b-brl"/>
</dbReference>
<comment type="cofactor">
    <cofactor evidence="1 8">
        <name>FAD</name>
        <dbReference type="ChEBI" id="CHEBI:57692"/>
    </cofactor>
</comment>
<feature type="domain" description="FAD-binding FR-type" evidence="10">
    <location>
        <begin position="95"/>
        <end position="202"/>
    </location>
</feature>
<evidence type="ECO:0000256" key="3">
    <source>
        <dbReference type="ARBA" id="ARBA00006105"/>
    </source>
</evidence>
<dbReference type="CDD" id="cd06183">
    <property type="entry name" value="cyt_b5_reduct_like"/>
    <property type="match status" value="1"/>
</dbReference>
<dbReference type="SUPFAM" id="SSF52343">
    <property type="entry name" value="Ferredoxin reductase-like, C-terminal NADP-linked domain"/>
    <property type="match status" value="1"/>
</dbReference>
<evidence type="ECO:0000256" key="5">
    <source>
        <dbReference type="ARBA" id="ARBA00022827"/>
    </source>
</evidence>
<feature type="binding site" evidence="8">
    <location>
        <position position="178"/>
    </location>
    <ligand>
        <name>FAD</name>
        <dbReference type="ChEBI" id="CHEBI:57692"/>
    </ligand>
</feature>
<evidence type="ECO:0000313" key="11">
    <source>
        <dbReference type="EMBL" id="KAK3055000.1"/>
    </source>
</evidence>
<dbReference type="GO" id="GO:0016020">
    <property type="term" value="C:membrane"/>
    <property type="evidence" value="ECO:0007669"/>
    <property type="project" value="UniProtKB-SubCell"/>
</dbReference>
<dbReference type="EMBL" id="JAWDJX010000010">
    <property type="protein sequence ID" value="KAK3055000.1"/>
    <property type="molecule type" value="Genomic_DNA"/>
</dbReference>
<feature type="compositionally biased region" description="Basic and acidic residues" evidence="9">
    <location>
        <begin position="36"/>
        <end position="56"/>
    </location>
</feature>
<feature type="binding site" evidence="8">
    <location>
        <position position="150"/>
    </location>
    <ligand>
        <name>FAD</name>
        <dbReference type="ChEBI" id="CHEBI:57692"/>
    </ligand>
</feature>
<comment type="subcellular location">
    <subcellularLocation>
        <location evidence="2">Membrane</location>
    </subcellularLocation>
</comment>
<evidence type="ECO:0000256" key="2">
    <source>
        <dbReference type="ARBA" id="ARBA00004370"/>
    </source>
</evidence>
<keyword evidence="6" id="KW-0560">Oxidoreductase</keyword>
<evidence type="ECO:0000256" key="6">
    <source>
        <dbReference type="ARBA" id="ARBA00023002"/>
    </source>
</evidence>
<organism evidence="11 12">
    <name type="scientific">Extremus antarcticus</name>
    <dbReference type="NCBI Taxonomy" id="702011"/>
    <lineage>
        <taxon>Eukaryota</taxon>
        <taxon>Fungi</taxon>
        <taxon>Dikarya</taxon>
        <taxon>Ascomycota</taxon>
        <taxon>Pezizomycotina</taxon>
        <taxon>Dothideomycetes</taxon>
        <taxon>Dothideomycetidae</taxon>
        <taxon>Mycosphaerellales</taxon>
        <taxon>Extremaceae</taxon>
        <taxon>Extremus</taxon>
    </lineage>
</organism>
<evidence type="ECO:0000259" key="10">
    <source>
        <dbReference type="PROSITE" id="PS51384"/>
    </source>
</evidence>
<feature type="binding site" evidence="8">
    <location>
        <position position="177"/>
    </location>
    <ligand>
        <name>FAD</name>
        <dbReference type="ChEBI" id="CHEBI:57692"/>
    </ligand>
</feature>
<dbReference type="PROSITE" id="PS51384">
    <property type="entry name" value="FAD_FR"/>
    <property type="match status" value="1"/>
</dbReference>
<evidence type="ECO:0000256" key="7">
    <source>
        <dbReference type="ARBA" id="ARBA00023136"/>
    </source>
</evidence>
<gene>
    <name evidence="11" type="ORF">LTR09_004160</name>
</gene>
<dbReference type="PRINTS" id="PR00406">
    <property type="entry name" value="CYTB5RDTASE"/>
</dbReference>
<dbReference type="Gene3D" id="2.40.30.10">
    <property type="entry name" value="Translation factors"/>
    <property type="match status" value="1"/>
</dbReference>
<sequence length="389" mass="42467">MYLRALRQRSPLPGAVPYLRSSAQRRVVLLSTTSKRLQEKQDAPGQHGQRDGEQRQSKTTSIRPFTVLALFIPLGYAVSWVTGGRTENTASASEDGFVKYTLAIKEDVSATSAIFTLTPMTTSSTLASGPGLERAIRSVQIKQPQLQIARNYTILPSPGSSTEELRFLIRRERKGEVSGYLHRLPLGSKIELRGPVMDYVWPDGVDEVVFLAGGTGIVPALQVAEGLAGQAHVHILCANRSRQDCAGGFSDTPSPKGWFSWLVRSGDNLDSKSETTNESSPIVSIVKTLKHLPNSASTTPDTPKLRVDYFVDEENIFIQPDQVRQLLLSAQPANAGKVTGKRLLLISGPEGFINYWAGPKQWMNGREIQGPLGGVLSTFSLAGWEVVKL</sequence>
<evidence type="ECO:0000256" key="1">
    <source>
        <dbReference type="ARBA" id="ARBA00001974"/>
    </source>
</evidence>
<keyword evidence="7" id="KW-0472">Membrane</keyword>
<keyword evidence="12" id="KW-1185">Reference proteome</keyword>
<proteinExistence type="inferred from homology"/>
<dbReference type="InterPro" id="IPR039261">
    <property type="entry name" value="FNR_nucleotide-bd"/>
</dbReference>
<evidence type="ECO:0000256" key="8">
    <source>
        <dbReference type="PIRSR" id="PIRSR601834-1"/>
    </source>
</evidence>
<feature type="binding site" evidence="8">
    <location>
        <position position="152"/>
    </location>
    <ligand>
        <name>FAD</name>
        <dbReference type="ChEBI" id="CHEBI:57692"/>
    </ligand>
</feature>
<dbReference type="InterPro" id="IPR017927">
    <property type="entry name" value="FAD-bd_FR_type"/>
</dbReference>
<comment type="caution">
    <text evidence="11">The sequence shown here is derived from an EMBL/GenBank/DDBJ whole genome shotgun (WGS) entry which is preliminary data.</text>
</comment>
<dbReference type="GO" id="GO:0005739">
    <property type="term" value="C:mitochondrion"/>
    <property type="evidence" value="ECO:0007669"/>
    <property type="project" value="TreeGrafter"/>
</dbReference>
<evidence type="ECO:0000256" key="4">
    <source>
        <dbReference type="ARBA" id="ARBA00022630"/>
    </source>
</evidence>
<feature type="binding site" evidence="8">
    <location>
        <position position="168"/>
    </location>
    <ligand>
        <name>FAD</name>
        <dbReference type="ChEBI" id="CHEBI:57692"/>
    </ligand>
</feature>
<evidence type="ECO:0000313" key="12">
    <source>
        <dbReference type="Proteomes" id="UP001271007"/>
    </source>
</evidence>
<dbReference type="PANTHER" id="PTHR19370">
    <property type="entry name" value="NADH-CYTOCHROME B5 REDUCTASE"/>
    <property type="match status" value="1"/>
</dbReference>
<dbReference type="InterPro" id="IPR001834">
    <property type="entry name" value="CBR-like"/>
</dbReference>
<dbReference type="Pfam" id="PF00970">
    <property type="entry name" value="FAD_binding_6"/>
    <property type="match status" value="1"/>
</dbReference>
<dbReference type="PANTHER" id="PTHR19370:SF189">
    <property type="entry name" value="CYTOCHROME C MITOCHONDRIAL IMPORT FACTOR CYC2"/>
    <property type="match status" value="1"/>
</dbReference>
<dbReference type="Proteomes" id="UP001271007">
    <property type="component" value="Unassembled WGS sequence"/>
</dbReference>
<evidence type="ECO:0000256" key="9">
    <source>
        <dbReference type="SAM" id="MobiDB-lite"/>
    </source>
</evidence>
<dbReference type="GO" id="GO:0016491">
    <property type="term" value="F:oxidoreductase activity"/>
    <property type="evidence" value="ECO:0007669"/>
    <property type="project" value="UniProtKB-KW"/>
</dbReference>
<dbReference type="SUPFAM" id="SSF63380">
    <property type="entry name" value="Riboflavin synthase domain-like"/>
    <property type="match status" value="1"/>
</dbReference>
<keyword evidence="4 8" id="KW-0285">Flavoprotein</keyword>
<dbReference type="InterPro" id="IPR008333">
    <property type="entry name" value="Cbr1-like_FAD-bd_dom"/>
</dbReference>
<comment type="similarity">
    <text evidence="3">Belongs to the flavoprotein pyridine nucleotide cytochrome reductase family.</text>
</comment>
<protein>
    <recommendedName>
        <fullName evidence="10">FAD-binding FR-type domain-containing protein</fullName>
    </recommendedName>
</protein>
<feature type="region of interest" description="Disordered" evidence="9">
    <location>
        <begin position="35"/>
        <end position="59"/>
    </location>
</feature>